<feature type="domain" description="Beta-lactamase-related" evidence="1">
    <location>
        <begin position="49"/>
        <end position="378"/>
    </location>
</feature>
<organism evidence="2 3">
    <name type="scientific">Litoribaculum gwangyangense</name>
    <dbReference type="NCBI Taxonomy" id="1130722"/>
    <lineage>
        <taxon>Bacteria</taxon>
        <taxon>Pseudomonadati</taxon>
        <taxon>Bacteroidota</taxon>
        <taxon>Flavobacteriia</taxon>
        <taxon>Flavobacteriales</taxon>
        <taxon>Flavobacteriaceae</taxon>
        <taxon>Litoribaculum</taxon>
    </lineage>
</organism>
<gene>
    <name evidence="2" type="ORF">GCM10023330_28170</name>
</gene>
<keyword evidence="3" id="KW-1185">Reference proteome</keyword>
<evidence type="ECO:0000313" key="3">
    <source>
        <dbReference type="Proteomes" id="UP001501433"/>
    </source>
</evidence>
<dbReference type="EMBL" id="BAABJW010000005">
    <property type="protein sequence ID" value="GAA4817743.1"/>
    <property type="molecule type" value="Genomic_DNA"/>
</dbReference>
<dbReference type="InterPro" id="IPR050491">
    <property type="entry name" value="AmpC-like"/>
</dbReference>
<dbReference type="PANTHER" id="PTHR46825:SF15">
    <property type="entry name" value="BETA-LACTAMASE-RELATED DOMAIN-CONTAINING PROTEIN"/>
    <property type="match status" value="1"/>
</dbReference>
<accession>A0ABP9CVF2</accession>
<reference evidence="3" key="1">
    <citation type="journal article" date="2019" name="Int. J. Syst. Evol. Microbiol.">
        <title>The Global Catalogue of Microorganisms (GCM) 10K type strain sequencing project: providing services to taxonomists for standard genome sequencing and annotation.</title>
        <authorList>
            <consortium name="The Broad Institute Genomics Platform"/>
            <consortium name="The Broad Institute Genome Sequencing Center for Infectious Disease"/>
            <person name="Wu L."/>
            <person name="Ma J."/>
        </authorList>
    </citation>
    <scope>NUCLEOTIDE SEQUENCE [LARGE SCALE GENOMIC DNA]</scope>
    <source>
        <strain evidence="3">JCM 18325</strain>
    </source>
</reference>
<dbReference type="InterPro" id="IPR012338">
    <property type="entry name" value="Beta-lactam/transpept-like"/>
</dbReference>
<name>A0ABP9CVF2_9FLAO</name>
<dbReference type="PANTHER" id="PTHR46825">
    <property type="entry name" value="D-ALANYL-D-ALANINE-CARBOXYPEPTIDASE/ENDOPEPTIDASE AMPH"/>
    <property type="match status" value="1"/>
</dbReference>
<proteinExistence type="predicted"/>
<dbReference type="Pfam" id="PF00144">
    <property type="entry name" value="Beta-lactamase"/>
    <property type="match status" value="1"/>
</dbReference>
<dbReference type="Proteomes" id="UP001501433">
    <property type="component" value="Unassembled WGS sequence"/>
</dbReference>
<evidence type="ECO:0000259" key="1">
    <source>
        <dbReference type="Pfam" id="PF00144"/>
    </source>
</evidence>
<dbReference type="SUPFAM" id="SSF56601">
    <property type="entry name" value="beta-lactamase/transpeptidase-like"/>
    <property type="match status" value="1"/>
</dbReference>
<sequence length="417" mass="46344">MVAFSVIKVAAPQAQEMMVSNVEIKTKLVDPNVTKAYKLNQQKLQEALTAYFQKAIASGDIVGAGVSIVKEDSILIAEGFGKRSFTLNKTVNSETVFRLGSLSKGFAGVLAAKLKNEGFFNWTDKVNSYVSDFKLGDSTNTNNITLAHILSQTSGAPYHSYTNLVEAGLSLSEIAKRFKTLKPVGKPGEIYSYQNAMFALSGEIMEMATNKDIRTLLNDNFFKPLGMTGVSMDYNSLESSDNIALPHSKSRYGWRPLKLNHNYYNAIAAGGINASALDMAKWMQLLLGHRSEIIDYSVLNEAFSPSVKVKEHNKYYQRWPGHLSSYYGFGWRIHKFKEKSTLKTMVHHGGSVNSYRNEIAVYPDDDLGICVLLNSNSKISQTVIPDLYKIVNDIFVNDIEDAANPKKQITSVRDEVL</sequence>
<dbReference type="InterPro" id="IPR001466">
    <property type="entry name" value="Beta-lactam-related"/>
</dbReference>
<protein>
    <recommendedName>
        <fullName evidence="1">Beta-lactamase-related domain-containing protein</fullName>
    </recommendedName>
</protein>
<comment type="caution">
    <text evidence="2">The sequence shown here is derived from an EMBL/GenBank/DDBJ whole genome shotgun (WGS) entry which is preliminary data.</text>
</comment>
<evidence type="ECO:0000313" key="2">
    <source>
        <dbReference type="EMBL" id="GAA4817743.1"/>
    </source>
</evidence>
<dbReference type="Gene3D" id="3.40.710.10">
    <property type="entry name" value="DD-peptidase/beta-lactamase superfamily"/>
    <property type="match status" value="1"/>
</dbReference>